<accession>F2JML9</accession>
<name>F2JML9_CELLD</name>
<feature type="transmembrane region" description="Helical" evidence="9">
    <location>
        <begin position="263"/>
        <end position="283"/>
    </location>
</feature>
<sequence>MSEVAVEKTKNQKPKKQSTNIFSVFAKGDALTKLSFLIMGSANIARKQFLKGIIYLIAEIAFIYYMVTIGVDKLIGFTTLGTQAQTQVYDEVIKINRTVPGDNSMLFLIYGVATLAIILVFILLYVSNVYSAYKLQKLIEAGKPVPTLKQEIKELFDKRFHVTLMTLPVIGIMVFTVLPLCYMILIAFTNYDMDHQPPGQLFTWVGLANFGEMLNQGSKFGATFGPVLGWTLVWAVVATFSNYFFGIVLALMINKKGIKLKKMWRTIFVITMAIPQFISLLIMRQMLNDYGVVNVALQNLGLTSKAVPFLTDPTLARISVLTVNLWVGIPYTMLVTTGILMNIPNDLYEAAEIDGASKLKAFTKITMPYVVFVTAPYLITQFIGNINNFNLIYFLTKGEPMTTDYYFAGKTDLLVTWLYRLTADRKDYSRASTIGIAVFVLSAIFALIAFRFTSSNKQEEDFQ</sequence>
<dbReference type="SUPFAM" id="SSF160964">
    <property type="entry name" value="MalF N-terminal region-like"/>
    <property type="match status" value="1"/>
</dbReference>
<dbReference type="GO" id="GO:0042956">
    <property type="term" value="P:maltodextrin transmembrane transport"/>
    <property type="evidence" value="ECO:0007669"/>
    <property type="project" value="TreeGrafter"/>
</dbReference>
<dbReference type="PANTHER" id="PTHR47314">
    <property type="entry name" value="MALTOSE/MALTODEXTRIN TRANSPORT SYSTEM PERMEASE PROTEIN MALF"/>
    <property type="match status" value="1"/>
</dbReference>
<evidence type="ECO:0000256" key="9">
    <source>
        <dbReference type="RuleBase" id="RU363032"/>
    </source>
</evidence>
<evidence type="ECO:0000256" key="1">
    <source>
        <dbReference type="ARBA" id="ARBA00004651"/>
    </source>
</evidence>
<comment type="subcellular location">
    <subcellularLocation>
        <location evidence="1 9">Cell membrane</location>
        <topology evidence="1 9">Multi-pass membrane protein</topology>
    </subcellularLocation>
</comment>
<dbReference type="PROSITE" id="PS50928">
    <property type="entry name" value="ABC_TM1"/>
    <property type="match status" value="1"/>
</dbReference>
<dbReference type="eggNOG" id="COG1175">
    <property type="taxonomic scope" value="Bacteria"/>
</dbReference>
<keyword evidence="3 9" id="KW-0813">Transport</keyword>
<feature type="transmembrane region" description="Helical" evidence="9">
    <location>
        <begin position="227"/>
        <end position="251"/>
    </location>
</feature>
<dbReference type="Pfam" id="PF00528">
    <property type="entry name" value="BPD_transp_1"/>
    <property type="match status" value="1"/>
</dbReference>
<dbReference type="Proteomes" id="UP000008467">
    <property type="component" value="Chromosome"/>
</dbReference>
<dbReference type="Gene3D" id="1.10.3720.10">
    <property type="entry name" value="MetI-like"/>
    <property type="match status" value="1"/>
</dbReference>
<dbReference type="HOGENOM" id="CLU_016047_0_3_9"/>
<keyword evidence="8 9" id="KW-0472">Membrane</keyword>
<evidence type="ECO:0000256" key="5">
    <source>
        <dbReference type="ARBA" id="ARBA00022597"/>
    </source>
</evidence>
<dbReference type="CDD" id="cd06261">
    <property type="entry name" value="TM_PBP2"/>
    <property type="match status" value="1"/>
</dbReference>
<evidence type="ECO:0000313" key="12">
    <source>
        <dbReference type="EMBL" id="ADZ84670.1"/>
    </source>
</evidence>
<evidence type="ECO:0000256" key="6">
    <source>
        <dbReference type="ARBA" id="ARBA00022692"/>
    </source>
</evidence>
<evidence type="ECO:0000259" key="11">
    <source>
        <dbReference type="PROSITE" id="PS50928"/>
    </source>
</evidence>
<evidence type="ECO:0000256" key="3">
    <source>
        <dbReference type="ARBA" id="ARBA00022448"/>
    </source>
</evidence>
<feature type="transmembrane region" description="Helical" evidence="9">
    <location>
        <begin position="318"/>
        <end position="340"/>
    </location>
</feature>
<dbReference type="STRING" id="642492.Clole_2973"/>
<proteinExistence type="inferred from homology"/>
<feature type="transmembrane region" description="Helical" evidence="9">
    <location>
        <begin position="428"/>
        <end position="450"/>
    </location>
</feature>
<dbReference type="RefSeq" id="WP_013657950.1">
    <property type="nucleotide sequence ID" value="NC_015275.1"/>
</dbReference>
<evidence type="ECO:0000256" key="8">
    <source>
        <dbReference type="ARBA" id="ARBA00023136"/>
    </source>
</evidence>
<dbReference type="GO" id="GO:1990060">
    <property type="term" value="C:maltose transport complex"/>
    <property type="evidence" value="ECO:0007669"/>
    <property type="project" value="TreeGrafter"/>
</dbReference>
<comment type="similarity">
    <text evidence="2 10">Belongs to the binding-protein-dependent transport system permease family. MalFG subfamily.</text>
</comment>
<organism evidence="12 13">
    <name type="scientific">Cellulosilyticum lentocellum (strain ATCC 49066 / DSM 5427 / NCIMB 11756 / RHM5)</name>
    <name type="common">Clostridium lentocellum</name>
    <dbReference type="NCBI Taxonomy" id="642492"/>
    <lineage>
        <taxon>Bacteria</taxon>
        <taxon>Bacillati</taxon>
        <taxon>Bacillota</taxon>
        <taxon>Clostridia</taxon>
        <taxon>Lachnospirales</taxon>
        <taxon>Cellulosilyticaceae</taxon>
        <taxon>Cellulosilyticum</taxon>
    </lineage>
</organism>
<dbReference type="InterPro" id="IPR035906">
    <property type="entry name" value="MetI-like_sf"/>
</dbReference>
<evidence type="ECO:0000313" key="13">
    <source>
        <dbReference type="Proteomes" id="UP000008467"/>
    </source>
</evidence>
<gene>
    <name evidence="12" type="ordered locus">Clole_2973</name>
</gene>
<evidence type="ECO:0000256" key="4">
    <source>
        <dbReference type="ARBA" id="ARBA00022475"/>
    </source>
</evidence>
<keyword evidence="7 9" id="KW-1133">Transmembrane helix</keyword>
<evidence type="ECO:0000256" key="2">
    <source>
        <dbReference type="ARBA" id="ARBA00009047"/>
    </source>
</evidence>
<keyword evidence="5 10" id="KW-0762">Sugar transport</keyword>
<dbReference type="PANTHER" id="PTHR47314:SF1">
    <property type="entry name" value="MALTOSE_MALTODEXTRIN TRANSPORT SYSTEM PERMEASE PROTEIN MALF"/>
    <property type="match status" value="1"/>
</dbReference>
<dbReference type="EMBL" id="CP002582">
    <property type="protein sequence ID" value="ADZ84670.1"/>
    <property type="molecule type" value="Genomic_DNA"/>
</dbReference>
<dbReference type="GO" id="GO:0015423">
    <property type="term" value="F:ABC-type maltose transporter activity"/>
    <property type="evidence" value="ECO:0007669"/>
    <property type="project" value="TreeGrafter"/>
</dbReference>
<dbReference type="KEGG" id="cle:Clole_2973"/>
<protein>
    <recommendedName>
        <fullName evidence="10">Maltose/maltodextrin transport system permease protein</fullName>
    </recommendedName>
</protein>
<feature type="transmembrane region" description="Helical" evidence="9">
    <location>
        <begin position="162"/>
        <end position="188"/>
    </location>
</feature>
<keyword evidence="6 9" id="KW-0812">Transmembrane</keyword>
<feature type="transmembrane region" description="Helical" evidence="9">
    <location>
        <begin position="49"/>
        <end position="67"/>
    </location>
</feature>
<dbReference type="InterPro" id="IPR000515">
    <property type="entry name" value="MetI-like"/>
</dbReference>
<comment type="function">
    <text evidence="10">Part of the ABC transporter complex MalEFGK involved in maltose/maltodextrin import. Probably responsible for the translocation of the substrate across the membrane.</text>
</comment>
<feature type="transmembrane region" description="Helical" evidence="9">
    <location>
        <begin position="107"/>
        <end position="127"/>
    </location>
</feature>
<feature type="domain" description="ABC transmembrane type-1" evidence="11">
    <location>
        <begin position="228"/>
        <end position="449"/>
    </location>
</feature>
<reference evidence="12 13" key="1">
    <citation type="journal article" date="2011" name="J. Bacteriol.">
        <title>Complete genome sequence of the cellulose-degrading bacterium Cellulosilyticum lentocellum.</title>
        <authorList>
            <consortium name="US DOE Joint Genome Institute"/>
            <person name="Miller D.A."/>
            <person name="Suen G."/>
            <person name="Bruce D."/>
            <person name="Copeland A."/>
            <person name="Cheng J.F."/>
            <person name="Detter C."/>
            <person name="Goodwin L.A."/>
            <person name="Han C.S."/>
            <person name="Hauser L.J."/>
            <person name="Land M.L."/>
            <person name="Lapidus A."/>
            <person name="Lucas S."/>
            <person name="Meincke L."/>
            <person name="Pitluck S."/>
            <person name="Tapia R."/>
            <person name="Teshima H."/>
            <person name="Woyke T."/>
            <person name="Fox B.G."/>
            <person name="Angert E.R."/>
            <person name="Currie C.R."/>
        </authorList>
    </citation>
    <scope>NUCLEOTIDE SEQUENCE [LARGE SCALE GENOMIC DNA]</scope>
    <source>
        <strain evidence="13">ATCC 49066 / DSM 5427 / NCIMB 11756 / RHM5</strain>
    </source>
</reference>
<dbReference type="AlphaFoldDB" id="F2JML9"/>
<keyword evidence="13" id="KW-1185">Reference proteome</keyword>
<feature type="transmembrane region" description="Helical" evidence="9">
    <location>
        <begin position="361"/>
        <end position="379"/>
    </location>
</feature>
<evidence type="ECO:0000256" key="10">
    <source>
        <dbReference type="RuleBase" id="RU367050"/>
    </source>
</evidence>
<evidence type="ECO:0000256" key="7">
    <source>
        <dbReference type="ARBA" id="ARBA00022989"/>
    </source>
</evidence>
<dbReference type="SUPFAM" id="SSF161098">
    <property type="entry name" value="MetI-like"/>
    <property type="match status" value="1"/>
</dbReference>
<keyword evidence="4 10" id="KW-1003">Cell membrane</keyword>